<dbReference type="EMBL" id="PGCI01000667">
    <property type="protein sequence ID" value="PLW22324.1"/>
    <property type="molecule type" value="Genomic_DNA"/>
</dbReference>
<dbReference type="AlphaFoldDB" id="A0A2N5T9X7"/>
<evidence type="ECO:0000313" key="2">
    <source>
        <dbReference type="Proteomes" id="UP000235392"/>
    </source>
</evidence>
<gene>
    <name evidence="1" type="ORF">PCASD_11182</name>
</gene>
<reference evidence="1 2" key="1">
    <citation type="submission" date="2017-11" db="EMBL/GenBank/DDBJ databases">
        <title>De novo assembly and phasing of dikaryotic genomes from two isolates of Puccinia coronata f. sp. avenae, the causal agent of oat crown rust.</title>
        <authorList>
            <person name="Miller M.E."/>
            <person name="Zhang Y."/>
            <person name="Omidvar V."/>
            <person name="Sperschneider J."/>
            <person name="Schwessinger B."/>
            <person name="Raley C."/>
            <person name="Palmer J.M."/>
            <person name="Garnica D."/>
            <person name="Upadhyaya N."/>
            <person name="Rathjen J."/>
            <person name="Taylor J.M."/>
            <person name="Park R.F."/>
            <person name="Dodds P.N."/>
            <person name="Hirsch C.D."/>
            <person name="Kianian S.F."/>
            <person name="Figueroa M."/>
        </authorList>
    </citation>
    <scope>NUCLEOTIDE SEQUENCE [LARGE SCALE GENOMIC DNA]</scope>
    <source>
        <strain evidence="1">12SD80</strain>
    </source>
</reference>
<comment type="caution">
    <text evidence="1">The sequence shown here is derived from an EMBL/GenBank/DDBJ whole genome shotgun (WGS) entry which is preliminary data.</text>
</comment>
<proteinExistence type="predicted"/>
<dbReference type="Proteomes" id="UP000235392">
    <property type="component" value="Unassembled WGS sequence"/>
</dbReference>
<protein>
    <submittedName>
        <fullName evidence="1">Uncharacterized protein</fullName>
    </submittedName>
</protein>
<organism evidence="1 2">
    <name type="scientific">Puccinia coronata f. sp. avenae</name>
    <dbReference type="NCBI Taxonomy" id="200324"/>
    <lineage>
        <taxon>Eukaryota</taxon>
        <taxon>Fungi</taxon>
        <taxon>Dikarya</taxon>
        <taxon>Basidiomycota</taxon>
        <taxon>Pucciniomycotina</taxon>
        <taxon>Pucciniomycetes</taxon>
        <taxon>Pucciniales</taxon>
        <taxon>Pucciniaceae</taxon>
        <taxon>Puccinia</taxon>
    </lineage>
</organism>
<sequence length="221" mass="25742">PFCLYTCFHRLVIFNVFTQGRTNRIKPFLSPVFVDETVNRSGDNITCQPSSVALYQNFFTIPPKLENHSSNILSEDTEQSYVYSGLFQWKIDLLESRVGLTQQFRRTRTGFLYSAETLNCTIDVVRVDYEFDNVEFSIGICGRCLFGNADFTLRVCTSWDTSTVTRCLANSERIFLSYNAFATGYQCRRLHCRYQYSHRVIMRRKKTCTKEPISARTKLRN</sequence>
<feature type="non-terminal residue" evidence="1">
    <location>
        <position position="1"/>
    </location>
</feature>
<evidence type="ECO:0000313" key="1">
    <source>
        <dbReference type="EMBL" id="PLW22324.1"/>
    </source>
</evidence>
<name>A0A2N5T9X7_9BASI</name>
<accession>A0A2N5T9X7</accession>